<dbReference type="SMART" id="SM00490">
    <property type="entry name" value="HELICc"/>
    <property type="match status" value="1"/>
</dbReference>
<dbReference type="Pfam" id="PF19833">
    <property type="entry name" value="RecG_dom3_C"/>
    <property type="match status" value="1"/>
</dbReference>
<evidence type="ECO:0000256" key="12">
    <source>
        <dbReference type="ARBA" id="ARBA00034617"/>
    </source>
</evidence>
<feature type="domain" description="Helicase C-terminal" evidence="17">
    <location>
        <begin position="453"/>
        <end position="612"/>
    </location>
</feature>
<dbReference type="GO" id="GO:0005524">
    <property type="term" value="F:ATP binding"/>
    <property type="evidence" value="ECO:0007669"/>
    <property type="project" value="UniProtKB-KW"/>
</dbReference>
<dbReference type="Pfam" id="PF00270">
    <property type="entry name" value="DEAD"/>
    <property type="match status" value="1"/>
</dbReference>
<comment type="catalytic activity">
    <reaction evidence="12 15">
        <text>Couples ATP hydrolysis with the unwinding of duplex DNA by translocating in the 3'-5' direction.</text>
        <dbReference type="EC" id="5.6.2.4"/>
    </reaction>
</comment>
<dbReference type="NCBIfam" id="NF008168">
    <property type="entry name" value="PRK10917.2-2"/>
    <property type="match status" value="1"/>
</dbReference>
<dbReference type="GO" id="GO:0006281">
    <property type="term" value="P:DNA repair"/>
    <property type="evidence" value="ECO:0007669"/>
    <property type="project" value="UniProtKB-UniRule"/>
</dbReference>
<accession>A0A089HNJ7</accession>
<evidence type="ECO:0000256" key="3">
    <source>
        <dbReference type="ARBA" id="ARBA00022741"/>
    </source>
</evidence>
<reference evidence="18 19" key="1">
    <citation type="submission" date="2014-08" db="EMBL/GenBank/DDBJ databases">
        <title>Comparative genomics of the Paenibacillus odorifer group.</title>
        <authorList>
            <person name="den Bakker H.C."/>
            <person name="Tsai Y.-C."/>
            <person name="Martin N."/>
            <person name="Korlach J."/>
            <person name="Wiedmann M."/>
        </authorList>
    </citation>
    <scope>NUCLEOTIDE SEQUENCE [LARGE SCALE GENOMIC DNA]</scope>
    <source>
        <strain evidence="18 19">DSM 1735</strain>
    </source>
</reference>
<evidence type="ECO:0000256" key="9">
    <source>
        <dbReference type="ARBA" id="ARBA00023172"/>
    </source>
</evidence>
<evidence type="ECO:0000256" key="13">
    <source>
        <dbReference type="ARBA" id="ARBA00034808"/>
    </source>
</evidence>
<keyword evidence="6 15" id="KW-0347">Helicase</keyword>
<dbReference type="InterPro" id="IPR047112">
    <property type="entry name" value="RecG/Mfd"/>
</dbReference>
<keyword evidence="9 15" id="KW-0233">DNA recombination</keyword>
<dbReference type="PANTHER" id="PTHR47964:SF1">
    <property type="entry name" value="ATP-DEPENDENT DNA HELICASE HOMOLOG RECG, CHLOROPLASTIC"/>
    <property type="match status" value="1"/>
</dbReference>
<dbReference type="Proteomes" id="UP000029409">
    <property type="component" value="Chromosome"/>
</dbReference>
<dbReference type="GO" id="GO:0016887">
    <property type="term" value="F:ATP hydrolysis activity"/>
    <property type="evidence" value="ECO:0007669"/>
    <property type="project" value="RHEA"/>
</dbReference>
<dbReference type="InterPro" id="IPR012340">
    <property type="entry name" value="NA-bd_OB-fold"/>
</dbReference>
<dbReference type="AlphaFoldDB" id="A0A089HNJ7"/>
<dbReference type="CDD" id="cd17992">
    <property type="entry name" value="DEXHc_RecG"/>
    <property type="match status" value="1"/>
</dbReference>
<dbReference type="GO" id="GO:0003677">
    <property type="term" value="F:DNA binding"/>
    <property type="evidence" value="ECO:0007669"/>
    <property type="project" value="UniProtKB-KW"/>
</dbReference>
<dbReference type="STRING" id="44251.PDUR_12815"/>
<protein>
    <recommendedName>
        <fullName evidence="2 15">ATP-dependent DNA helicase RecG</fullName>
        <ecNumber evidence="13 15">5.6.2.4</ecNumber>
    </recommendedName>
</protein>
<evidence type="ECO:0000313" key="19">
    <source>
        <dbReference type="Proteomes" id="UP000029409"/>
    </source>
</evidence>
<dbReference type="Gene3D" id="3.40.50.300">
    <property type="entry name" value="P-loop containing nucleotide triphosphate hydrolases"/>
    <property type="match status" value="2"/>
</dbReference>
<dbReference type="CDD" id="cd04488">
    <property type="entry name" value="RecG_wedge_OBF"/>
    <property type="match status" value="1"/>
</dbReference>
<dbReference type="InterPro" id="IPR045562">
    <property type="entry name" value="RecG_dom3_C"/>
</dbReference>
<dbReference type="PROSITE" id="PS51194">
    <property type="entry name" value="HELICASE_CTER"/>
    <property type="match status" value="1"/>
</dbReference>
<name>A0A089HNJ7_PAEDU</name>
<evidence type="ECO:0000256" key="6">
    <source>
        <dbReference type="ARBA" id="ARBA00022806"/>
    </source>
</evidence>
<evidence type="ECO:0000256" key="14">
    <source>
        <dbReference type="ARBA" id="ARBA00048988"/>
    </source>
</evidence>
<evidence type="ECO:0000256" key="5">
    <source>
        <dbReference type="ARBA" id="ARBA00022801"/>
    </source>
</evidence>
<dbReference type="GO" id="GO:0043138">
    <property type="term" value="F:3'-5' DNA helicase activity"/>
    <property type="evidence" value="ECO:0007669"/>
    <property type="project" value="UniProtKB-EC"/>
</dbReference>
<evidence type="ECO:0000259" key="17">
    <source>
        <dbReference type="PROSITE" id="PS51194"/>
    </source>
</evidence>
<dbReference type="CDD" id="cd18811">
    <property type="entry name" value="SF2_C_RecG"/>
    <property type="match status" value="1"/>
</dbReference>
<dbReference type="Pfam" id="PF00271">
    <property type="entry name" value="Helicase_C"/>
    <property type="match status" value="1"/>
</dbReference>
<evidence type="ECO:0000256" key="2">
    <source>
        <dbReference type="ARBA" id="ARBA00017846"/>
    </source>
</evidence>
<comment type="function">
    <text evidence="15">Plays a critical role in recombination and DNA repair. Helps process Holliday junction intermediates to mature products by catalyzing branch migration. Has replication fork regression activity, unwinds stalled or blocked replication forks to make a HJ that can be resolved. Has a DNA unwinding activity characteristic of a DNA helicase with 3'-5' polarity.</text>
</comment>
<keyword evidence="10 15" id="KW-0234">DNA repair</keyword>
<keyword evidence="7 15" id="KW-0067">ATP-binding</keyword>
<dbReference type="InterPro" id="IPR001650">
    <property type="entry name" value="Helicase_C-like"/>
</dbReference>
<dbReference type="Pfam" id="PF17191">
    <property type="entry name" value="RecG_wedge"/>
    <property type="match status" value="1"/>
</dbReference>
<dbReference type="InterPro" id="IPR004609">
    <property type="entry name" value="ATP-dep_DNA_helicase_RecG"/>
</dbReference>
<evidence type="ECO:0000256" key="8">
    <source>
        <dbReference type="ARBA" id="ARBA00023125"/>
    </source>
</evidence>
<dbReference type="InterPro" id="IPR027417">
    <property type="entry name" value="P-loop_NTPase"/>
</dbReference>
<feature type="domain" description="Helicase ATP-binding" evidence="16">
    <location>
        <begin position="273"/>
        <end position="434"/>
    </location>
</feature>
<dbReference type="PROSITE" id="PS51192">
    <property type="entry name" value="HELICASE_ATP_BIND_1"/>
    <property type="match status" value="1"/>
</dbReference>
<dbReference type="OrthoDB" id="9804325at2"/>
<keyword evidence="3 15" id="KW-0547">Nucleotide-binding</keyword>
<dbReference type="SUPFAM" id="SSF52540">
    <property type="entry name" value="P-loop containing nucleoside triphosphate hydrolases"/>
    <property type="match status" value="1"/>
</dbReference>
<dbReference type="GO" id="GO:0006310">
    <property type="term" value="P:DNA recombination"/>
    <property type="evidence" value="ECO:0007669"/>
    <property type="project" value="UniProtKB-UniRule"/>
</dbReference>
<dbReference type="SUPFAM" id="SSF50249">
    <property type="entry name" value="Nucleic acid-binding proteins"/>
    <property type="match status" value="1"/>
</dbReference>
<gene>
    <name evidence="18" type="ORF">PDUR_12815</name>
</gene>
<organism evidence="18 19">
    <name type="scientific">Paenibacillus durus</name>
    <name type="common">Paenibacillus azotofixans</name>
    <dbReference type="NCBI Taxonomy" id="44251"/>
    <lineage>
        <taxon>Bacteria</taxon>
        <taxon>Bacillati</taxon>
        <taxon>Bacillota</taxon>
        <taxon>Bacilli</taxon>
        <taxon>Bacillales</taxon>
        <taxon>Paenibacillaceae</taxon>
        <taxon>Paenibacillus</taxon>
    </lineage>
</organism>
<dbReference type="InterPro" id="IPR014001">
    <property type="entry name" value="Helicase_ATP-bd"/>
</dbReference>
<dbReference type="NCBIfam" id="TIGR00643">
    <property type="entry name" value="recG"/>
    <property type="match status" value="1"/>
</dbReference>
<keyword evidence="11" id="KW-0413">Isomerase</keyword>
<dbReference type="Gene3D" id="2.40.50.140">
    <property type="entry name" value="Nucleic acid-binding proteins"/>
    <property type="match status" value="1"/>
</dbReference>
<evidence type="ECO:0000256" key="7">
    <source>
        <dbReference type="ARBA" id="ARBA00022840"/>
    </source>
</evidence>
<dbReference type="EMBL" id="CP009288">
    <property type="protein sequence ID" value="AIQ12687.1"/>
    <property type="molecule type" value="Genomic_DNA"/>
</dbReference>
<dbReference type="NCBIfam" id="NF008165">
    <property type="entry name" value="PRK10917.1-3"/>
    <property type="match status" value="1"/>
</dbReference>
<evidence type="ECO:0000256" key="1">
    <source>
        <dbReference type="ARBA" id="ARBA00007504"/>
    </source>
</evidence>
<dbReference type="EC" id="5.6.2.4" evidence="13 15"/>
<sequence>MILSLDTTLVKQISGVSAQKQAELHAFGIFTVKDLLEYYPFRYEDYRPKSLSEVKNGDKVTVEAKVIGIPVLQRFGGKSRLSCKMMAEPWMFTATWFNRHYVREQLTAGRQVVISGKWDQKRSQITVADYEFPDRGEGKTGTLQPVYSVGGKITQSWLRKTIAQALLQFGDMIPEVLPQPIMHKYDFMPRKRAIATIHQPEDSREGQQGRRRMVYEELFLFQLKVQAFRTLNRGRMDGMVHTVDNATVRQFVRSLPFELTNAQKAAELEILQDMRSAYCMNRLLQGDVGSGKTALAAIALFATVRSGFQGALMVPTEILAEQHSRSLQAMFEPFGISVALLTGSVNGRKRKDLLASLQMGLVDVVVGTHALIQEDVFFRELGLVVTDEQHRFGVNQRSILRRKGYNPDVLTMTATPIPRTLAITVFGDMDVSTLSERPKGRIPISTYWVKPDMMERVLNLVRREVGQGRQAYLICPLIEESDKLDVQNAIDLHIQLSQAFPDFRVSLLHGRMTPGEKDEVMRAFYDNEIHVLVSTTVVEVGVDVPNATLMIIMDADRFGLSQLHQLRGRVGRGEHASYCVLVADPKSEVGRERMAAMTETDDGFEVSRRDLELRGPGDFFGTKQSGLPEFRLADMAADFAVLEQARGDAAELLQDGSFWTSAEFAPLRSYLQKEQIFQGDLID</sequence>
<dbReference type="RefSeq" id="WP_042206525.1">
    <property type="nucleotide sequence ID" value="NZ_CP009288.1"/>
</dbReference>
<evidence type="ECO:0000313" key="18">
    <source>
        <dbReference type="EMBL" id="AIQ12687.1"/>
    </source>
</evidence>
<evidence type="ECO:0000259" key="16">
    <source>
        <dbReference type="PROSITE" id="PS51192"/>
    </source>
</evidence>
<dbReference type="InterPro" id="IPR033454">
    <property type="entry name" value="RecG_wedge"/>
</dbReference>
<comment type="similarity">
    <text evidence="1 15">Belongs to the helicase family. RecG subfamily.</text>
</comment>
<dbReference type="SMART" id="SM00487">
    <property type="entry name" value="DEXDc"/>
    <property type="match status" value="1"/>
</dbReference>
<dbReference type="InterPro" id="IPR011545">
    <property type="entry name" value="DEAD/DEAH_box_helicase_dom"/>
</dbReference>
<dbReference type="PANTHER" id="PTHR47964">
    <property type="entry name" value="ATP-DEPENDENT DNA HELICASE HOMOLOG RECG, CHLOROPLASTIC"/>
    <property type="match status" value="1"/>
</dbReference>
<comment type="catalytic activity">
    <reaction evidence="14 15">
        <text>ATP + H2O = ADP + phosphate + H(+)</text>
        <dbReference type="Rhea" id="RHEA:13065"/>
        <dbReference type="ChEBI" id="CHEBI:15377"/>
        <dbReference type="ChEBI" id="CHEBI:15378"/>
        <dbReference type="ChEBI" id="CHEBI:30616"/>
        <dbReference type="ChEBI" id="CHEBI:43474"/>
        <dbReference type="ChEBI" id="CHEBI:456216"/>
        <dbReference type="EC" id="5.6.2.4"/>
    </reaction>
</comment>
<evidence type="ECO:0000256" key="4">
    <source>
        <dbReference type="ARBA" id="ARBA00022763"/>
    </source>
</evidence>
<dbReference type="eggNOG" id="COG1200">
    <property type="taxonomic scope" value="Bacteria"/>
</dbReference>
<evidence type="ECO:0000256" key="10">
    <source>
        <dbReference type="ARBA" id="ARBA00023204"/>
    </source>
</evidence>
<keyword evidence="8" id="KW-0238">DNA-binding</keyword>
<keyword evidence="4 15" id="KW-0227">DNA damage</keyword>
<keyword evidence="5 15" id="KW-0378">Hydrolase</keyword>
<evidence type="ECO:0000256" key="15">
    <source>
        <dbReference type="RuleBase" id="RU363016"/>
    </source>
</evidence>
<dbReference type="KEGG" id="pdu:PDUR_12815"/>
<proteinExistence type="inferred from homology"/>
<evidence type="ECO:0000256" key="11">
    <source>
        <dbReference type="ARBA" id="ARBA00023235"/>
    </source>
</evidence>
<keyword evidence="19" id="KW-1185">Reference proteome</keyword>